<evidence type="ECO:0000313" key="3">
    <source>
        <dbReference type="EMBL" id="RDE24868.1"/>
    </source>
</evidence>
<feature type="transmembrane region" description="Helical" evidence="2">
    <location>
        <begin position="188"/>
        <end position="210"/>
    </location>
</feature>
<dbReference type="InterPro" id="IPR036259">
    <property type="entry name" value="MFS_trans_sf"/>
</dbReference>
<feature type="transmembrane region" description="Helical" evidence="2">
    <location>
        <begin position="165"/>
        <end position="182"/>
    </location>
</feature>
<keyword evidence="4" id="KW-1185">Reference proteome</keyword>
<dbReference type="PANTHER" id="PTHR11328:SF24">
    <property type="entry name" value="MAJOR FACILITATOR SUPERFAMILY (MFS) PROFILE DOMAIN-CONTAINING PROTEIN"/>
    <property type="match status" value="1"/>
</dbReference>
<keyword evidence="2" id="KW-0812">Transmembrane</keyword>
<dbReference type="SUPFAM" id="SSF103473">
    <property type="entry name" value="MFS general substrate transporter"/>
    <property type="match status" value="1"/>
</dbReference>
<feature type="transmembrane region" description="Helical" evidence="2">
    <location>
        <begin position="274"/>
        <end position="293"/>
    </location>
</feature>
<dbReference type="Proteomes" id="UP000253769">
    <property type="component" value="Unassembled WGS sequence"/>
</dbReference>
<feature type="transmembrane region" description="Helical" evidence="2">
    <location>
        <begin position="327"/>
        <end position="349"/>
    </location>
</feature>
<feature type="transmembrane region" description="Helical" evidence="2">
    <location>
        <begin position="300"/>
        <end position="321"/>
    </location>
</feature>
<feature type="transmembrane region" description="Helical" evidence="2">
    <location>
        <begin position="420"/>
        <end position="439"/>
    </location>
</feature>
<evidence type="ECO:0000256" key="1">
    <source>
        <dbReference type="ARBA" id="ARBA00009617"/>
    </source>
</evidence>
<dbReference type="GO" id="GO:0015293">
    <property type="term" value="F:symporter activity"/>
    <property type="evidence" value="ECO:0007669"/>
    <property type="project" value="InterPro"/>
</dbReference>
<evidence type="ECO:0000313" key="4">
    <source>
        <dbReference type="Proteomes" id="UP000253769"/>
    </source>
</evidence>
<comment type="similarity">
    <text evidence="1">Belongs to the sodium:galactoside symporter (TC 2.A.2) family.</text>
</comment>
<dbReference type="OrthoDB" id="181905at2"/>
<feature type="transmembrane region" description="Helical" evidence="2">
    <location>
        <begin position="29"/>
        <end position="47"/>
    </location>
</feature>
<feature type="transmembrane region" description="Helical" evidence="2">
    <location>
        <begin position="125"/>
        <end position="145"/>
    </location>
</feature>
<dbReference type="GO" id="GO:0008643">
    <property type="term" value="P:carbohydrate transport"/>
    <property type="evidence" value="ECO:0007669"/>
    <property type="project" value="InterPro"/>
</dbReference>
<organism evidence="3 4">
    <name type="scientific">Motiliproteus coralliicola</name>
    <dbReference type="NCBI Taxonomy" id="2283196"/>
    <lineage>
        <taxon>Bacteria</taxon>
        <taxon>Pseudomonadati</taxon>
        <taxon>Pseudomonadota</taxon>
        <taxon>Gammaproteobacteria</taxon>
        <taxon>Oceanospirillales</taxon>
        <taxon>Oceanospirillaceae</taxon>
        <taxon>Motiliproteus</taxon>
    </lineage>
</organism>
<keyword evidence="2" id="KW-0472">Membrane</keyword>
<keyword evidence="2" id="KW-1133">Transmembrane helix</keyword>
<dbReference type="PANTHER" id="PTHR11328">
    <property type="entry name" value="MAJOR FACILITATOR SUPERFAMILY DOMAIN-CONTAINING PROTEIN"/>
    <property type="match status" value="1"/>
</dbReference>
<dbReference type="Pfam" id="PF13347">
    <property type="entry name" value="MFS_2"/>
    <property type="match status" value="1"/>
</dbReference>
<dbReference type="RefSeq" id="WP_114694459.1">
    <property type="nucleotide sequence ID" value="NZ_QQOH01000001.1"/>
</dbReference>
<reference evidence="3 4" key="1">
    <citation type="submission" date="2018-07" db="EMBL/GenBank/DDBJ databases">
        <title>Motiliproteus coralliicola sp. nov., a bacterium isolated from Coral.</title>
        <authorList>
            <person name="Wang G."/>
        </authorList>
    </citation>
    <scope>NUCLEOTIDE SEQUENCE [LARGE SCALE GENOMIC DNA]</scope>
    <source>
        <strain evidence="3 4">C34</strain>
    </source>
</reference>
<feature type="transmembrane region" description="Helical" evidence="2">
    <location>
        <begin position="370"/>
        <end position="400"/>
    </location>
</feature>
<gene>
    <name evidence="3" type="ORF">DV711_04610</name>
</gene>
<dbReference type="AlphaFoldDB" id="A0A369WRW5"/>
<dbReference type="Gene3D" id="1.20.1250.20">
    <property type="entry name" value="MFS general substrate transporter like domains"/>
    <property type="match status" value="1"/>
</dbReference>
<proteinExistence type="inferred from homology"/>
<evidence type="ECO:0000256" key="2">
    <source>
        <dbReference type="SAM" id="Phobius"/>
    </source>
</evidence>
<name>A0A369WRW5_9GAMM</name>
<dbReference type="GO" id="GO:0005886">
    <property type="term" value="C:plasma membrane"/>
    <property type="evidence" value="ECO:0007669"/>
    <property type="project" value="TreeGrafter"/>
</dbReference>
<comment type="caution">
    <text evidence="3">The sequence shown here is derived from an EMBL/GenBank/DDBJ whole genome shotgun (WGS) entry which is preliminary data.</text>
</comment>
<sequence>MSSSIASDTPIEADRSGPNVLSTAQQLSYALPAVPMALPTLAVYIWLPTFYAEQTQLTLLQAGTALLLARLLDLLSDLAAGRYCDRSILGLPRRRGWMLLGLLLASPALLMLFDPPSEAGWPRLLLLASLLYVGWTLIQIPWQAWLVDLCPDSSRRLRLCGWREGAGLLGLLLSAALPVVLLENGATLRQALTTLALAALVLALPCALLLSRLPEPKCPVGEPTHSWRDLWQLRLNRLWLRLLAAWGLNTLANGIAAVLFPLAVSIGFGGDDRIRVWLLLLYFGAALIALPLWSRSRLELHRLWGGAMMMAALVFLLVPLLPADHVAGLWGFALVCVLTGVVLGADLALPPVMQANLVDWDRWRFGKERALACFAGHSMVMKLSLGAAAALAPALLWLLADGEDLARSVDPSRRFELLVIYAWLPCVLKLSAVALLWRYPLSRRRHRMITMRLQRQSPA</sequence>
<feature type="transmembrane region" description="Helical" evidence="2">
    <location>
        <begin position="96"/>
        <end position="113"/>
    </location>
</feature>
<protein>
    <submittedName>
        <fullName evidence="3">MFS transporter</fullName>
    </submittedName>
</protein>
<dbReference type="EMBL" id="QQOH01000001">
    <property type="protein sequence ID" value="RDE24868.1"/>
    <property type="molecule type" value="Genomic_DNA"/>
</dbReference>
<feature type="transmembrane region" description="Helical" evidence="2">
    <location>
        <begin position="238"/>
        <end position="268"/>
    </location>
</feature>
<accession>A0A369WRW5</accession>
<dbReference type="InterPro" id="IPR039672">
    <property type="entry name" value="MFS_2"/>
</dbReference>